<keyword evidence="1" id="KW-0472">Membrane</keyword>
<reference evidence="4" key="1">
    <citation type="submission" date="2017-02" db="UniProtKB">
        <authorList>
            <consortium name="WormBaseParasite"/>
        </authorList>
    </citation>
    <scope>IDENTIFICATION</scope>
</reference>
<dbReference type="Proteomes" id="UP000276776">
    <property type="component" value="Unassembled WGS sequence"/>
</dbReference>
<proteinExistence type="predicted"/>
<evidence type="ECO:0000313" key="4">
    <source>
        <dbReference type="WBParaSite" id="TCLT_0000939101-mRNA-1"/>
    </source>
</evidence>
<keyword evidence="1" id="KW-0812">Transmembrane</keyword>
<dbReference type="WBParaSite" id="TCLT_0000939101-mRNA-1">
    <property type="protein sequence ID" value="TCLT_0000939101-mRNA-1"/>
    <property type="gene ID" value="TCLT_0000939101"/>
</dbReference>
<dbReference type="AlphaFoldDB" id="A0A0N5D8F9"/>
<sequence>MAEQRNDDAIYLKERNHRYIRRAITIFAVVLTLFAIILVTLSLSLGSKIDELENFLILSFNEKYSRTQK</sequence>
<name>A0A0N5D8F9_THECL</name>
<evidence type="ECO:0000313" key="2">
    <source>
        <dbReference type="EMBL" id="VDN07009.1"/>
    </source>
</evidence>
<protein>
    <submittedName>
        <fullName evidence="4">Col_cuticle_N domain-containing protein</fullName>
    </submittedName>
</protein>
<dbReference type="OMA" id="RNDNSEY"/>
<feature type="transmembrane region" description="Helical" evidence="1">
    <location>
        <begin position="23"/>
        <end position="45"/>
    </location>
</feature>
<organism evidence="4">
    <name type="scientific">Thelazia callipaeda</name>
    <name type="common">Oriental eyeworm</name>
    <name type="synonym">Parasitic nematode</name>
    <dbReference type="NCBI Taxonomy" id="103827"/>
    <lineage>
        <taxon>Eukaryota</taxon>
        <taxon>Metazoa</taxon>
        <taxon>Ecdysozoa</taxon>
        <taxon>Nematoda</taxon>
        <taxon>Chromadorea</taxon>
        <taxon>Rhabditida</taxon>
        <taxon>Spirurina</taxon>
        <taxon>Spiruromorpha</taxon>
        <taxon>Thelazioidea</taxon>
        <taxon>Thelaziidae</taxon>
        <taxon>Thelazia</taxon>
    </lineage>
</organism>
<keyword evidence="1" id="KW-1133">Transmembrane helix</keyword>
<reference evidence="2 3" key="2">
    <citation type="submission" date="2018-11" db="EMBL/GenBank/DDBJ databases">
        <authorList>
            <consortium name="Pathogen Informatics"/>
        </authorList>
    </citation>
    <scope>NUCLEOTIDE SEQUENCE [LARGE SCALE GENOMIC DNA]</scope>
</reference>
<gene>
    <name evidence="2" type="ORF">TCLT_LOCUS9380</name>
</gene>
<keyword evidence="3" id="KW-1185">Reference proteome</keyword>
<evidence type="ECO:0000313" key="3">
    <source>
        <dbReference type="Proteomes" id="UP000276776"/>
    </source>
</evidence>
<evidence type="ECO:0000256" key="1">
    <source>
        <dbReference type="SAM" id="Phobius"/>
    </source>
</evidence>
<dbReference type="EMBL" id="UYYF01004786">
    <property type="protein sequence ID" value="VDN07009.1"/>
    <property type="molecule type" value="Genomic_DNA"/>
</dbReference>
<accession>A0A0N5D8F9</accession>